<dbReference type="PANTHER" id="PTHR10992">
    <property type="entry name" value="METHYLESTERASE FAMILY MEMBER"/>
    <property type="match status" value="1"/>
</dbReference>
<dbReference type="AlphaFoldDB" id="A0A9R1XKQ6"/>
<dbReference type="GO" id="GO:0080030">
    <property type="term" value="F:methyl indole-3-acetate esterase activity"/>
    <property type="evidence" value="ECO:0000318"/>
    <property type="project" value="GO_Central"/>
</dbReference>
<comment type="caution">
    <text evidence="4">The sequence shown here is derived from an EMBL/GenBank/DDBJ whole genome shotgun (WGS) entry which is preliminary data.</text>
</comment>
<dbReference type="EMBL" id="NBSK02000003">
    <property type="protein sequence ID" value="KAJ0218380.1"/>
    <property type="molecule type" value="Genomic_DNA"/>
</dbReference>
<dbReference type="SUPFAM" id="SSF53474">
    <property type="entry name" value="alpha/beta-Hydrolases"/>
    <property type="match status" value="1"/>
</dbReference>
<protein>
    <recommendedName>
        <fullName evidence="3">AB hydrolase-1 domain-containing protein</fullName>
    </recommendedName>
</protein>
<evidence type="ECO:0000256" key="2">
    <source>
        <dbReference type="SAM" id="MobiDB-lite"/>
    </source>
</evidence>
<evidence type="ECO:0000256" key="1">
    <source>
        <dbReference type="ARBA" id="ARBA00022801"/>
    </source>
</evidence>
<dbReference type="GO" id="GO:0009696">
    <property type="term" value="P:salicylic acid metabolic process"/>
    <property type="evidence" value="ECO:0000318"/>
    <property type="project" value="GO_Central"/>
</dbReference>
<dbReference type="InterPro" id="IPR000073">
    <property type="entry name" value="AB_hydrolase_1"/>
</dbReference>
<name>A0A9R1XKQ6_LACSA</name>
<proteinExistence type="predicted"/>
<feature type="region of interest" description="Disordered" evidence="2">
    <location>
        <begin position="86"/>
        <end position="106"/>
    </location>
</feature>
<dbReference type="FunFam" id="3.40.50.1820:FF:000025">
    <property type="entry name" value="putative methylesterase 11, chloroplastic"/>
    <property type="match status" value="1"/>
</dbReference>
<feature type="domain" description="AB hydrolase-1" evidence="3">
    <location>
        <begin position="133"/>
        <end position="371"/>
    </location>
</feature>
<dbReference type="Pfam" id="PF12697">
    <property type="entry name" value="Abhydrolase_6"/>
    <property type="match status" value="1"/>
</dbReference>
<dbReference type="Gene3D" id="3.40.50.1820">
    <property type="entry name" value="alpha/beta hydrolase"/>
    <property type="match status" value="1"/>
</dbReference>
<dbReference type="InterPro" id="IPR029058">
    <property type="entry name" value="AB_hydrolase_fold"/>
</dbReference>
<organism evidence="4 5">
    <name type="scientific">Lactuca sativa</name>
    <name type="common">Garden lettuce</name>
    <dbReference type="NCBI Taxonomy" id="4236"/>
    <lineage>
        <taxon>Eukaryota</taxon>
        <taxon>Viridiplantae</taxon>
        <taxon>Streptophyta</taxon>
        <taxon>Embryophyta</taxon>
        <taxon>Tracheophyta</taxon>
        <taxon>Spermatophyta</taxon>
        <taxon>Magnoliopsida</taxon>
        <taxon>eudicotyledons</taxon>
        <taxon>Gunneridae</taxon>
        <taxon>Pentapetalae</taxon>
        <taxon>asterids</taxon>
        <taxon>campanulids</taxon>
        <taxon>Asterales</taxon>
        <taxon>Asteraceae</taxon>
        <taxon>Cichorioideae</taxon>
        <taxon>Cichorieae</taxon>
        <taxon>Lactucinae</taxon>
        <taxon>Lactuca</taxon>
    </lineage>
</organism>
<feature type="compositionally biased region" description="Polar residues" evidence="2">
    <location>
        <begin position="87"/>
        <end position="101"/>
    </location>
</feature>
<dbReference type="Proteomes" id="UP000235145">
    <property type="component" value="Unassembled WGS sequence"/>
</dbReference>
<reference evidence="4 5" key="1">
    <citation type="journal article" date="2017" name="Nat. Commun.">
        <title>Genome assembly with in vitro proximity ligation data and whole-genome triplication in lettuce.</title>
        <authorList>
            <person name="Reyes-Chin-Wo S."/>
            <person name="Wang Z."/>
            <person name="Yang X."/>
            <person name="Kozik A."/>
            <person name="Arikit S."/>
            <person name="Song C."/>
            <person name="Xia L."/>
            <person name="Froenicke L."/>
            <person name="Lavelle D.O."/>
            <person name="Truco M.J."/>
            <person name="Xia R."/>
            <person name="Zhu S."/>
            <person name="Xu C."/>
            <person name="Xu H."/>
            <person name="Xu X."/>
            <person name="Cox K."/>
            <person name="Korf I."/>
            <person name="Meyers B.C."/>
            <person name="Michelmore R.W."/>
        </authorList>
    </citation>
    <scope>NUCLEOTIDE SEQUENCE [LARGE SCALE GENOMIC DNA]</scope>
    <source>
        <strain evidence="5">cv. Salinas</strain>
        <tissue evidence="4">Seedlings</tissue>
    </source>
</reference>
<sequence length="382" mass="42686">MGICFSRKSTRSTRIYSKRISNQSSTTSINKNSLNRWSRVRSSSVKKEKFDDALLHEQAIAAALLFQQHQQQNGAFDRSISLRHPSGGSNSKCHQGIPRSSSTRRRSLADPMLPLQQLINQEVNHEELETSHIVLVHGGGFGAWCWYKTMALLQECKFKVTTIDSSGCGIDLFDANDIKSLSQYVKPLTDFLEKIEDGEKVILAGHDFGGACISYAMELFPNKVAKAIFIAASMLKSGQSTLDMFSHKENTNDLTRQAQKFLYANGNNQPPTAIDLDKSLLKDLLFNQSTTKDVALASVSMRPIPFAPVLEKLSLSDSNYGSVRRFYIQTLEDNAIPISLQQLMINESPPEKVFRLKGSDHCPFFSKPQALHKLLVEIAKIK</sequence>
<accession>A0A9R1XKQ6</accession>
<dbReference type="GO" id="GO:0080031">
    <property type="term" value="F:methyl salicylate esterase activity"/>
    <property type="evidence" value="ECO:0000318"/>
    <property type="project" value="GO_Central"/>
</dbReference>
<dbReference type="GO" id="GO:0080032">
    <property type="term" value="F:methyl jasmonate esterase activity"/>
    <property type="evidence" value="ECO:0000318"/>
    <property type="project" value="GO_Central"/>
</dbReference>
<keyword evidence="5" id="KW-1185">Reference proteome</keyword>
<evidence type="ECO:0000259" key="3">
    <source>
        <dbReference type="Pfam" id="PF12697"/>
    </source>
</evidence>
<dbReference type="OrthoDB" id="1263307at2759"/>
<dbReference type="GO" id="GO:0009694">
    <property type="term" value="P:jasmonic acid metabolic process"/>
    <property type="evidence" value="ECO:0000318"/>
    <property type="project" value="GO_Central"/>
</dbReference>
<gene>
    <name evidence="4" type="ORF">LSAT_V11C300137490</name>
</gene>
<dbReference type="Gramene" id="rna-gnl|WGS:NBSK|LSAT_3X96021_mrna">
    <property type="protein sequence ID" value="cds-PLY91135.1"/>
    <property type="gene ID" value="gene-LSAT_3X96021"/>
</dbReference>
<keyword evidence="1" id="KW-0378">Hydrolase</keyword>
<dbReference type="InterPro" id="IPR045889">
    <property type="entry name" value="MES/HNL"/>
</dbReference>
<dbReference type="PANTHER" id="PTHR10992:SF872">
    <property type="entry name" value="METHYLESTERASE 11, CHLOROPLASTIC-RELATED"/>
    <property type="match status" value="1"/>
</dbReference>
<evidence type="ECO:0000313" key="5">
    <source>
        <dbReference type="Proteomes" id="UP000235145"/>
    </source>
</evidence>
<evidence type="ECO:0000313" key="4">
    <source>
        <dbReference type="EMBL" id="KAJ0218380.1"/>
    </source>
</evidence>